<feature type="region of interest" description="Disordered" evidence="4">
    <location>
        <begin position="1"/>
        <end position="23"/>
    </location>
</feature>
<evidence type="ECO:0000259" key="6">
    <source>
        <dbReference type="Pfam" id="PF08100"/>
    </source>
</evidence>
<dbReference type="InterPro" id="IPR029063">
    <property type="entry name" value="SAM-dependent_MTases_sf"/>
</dbReference>
<accession>U1HX70</accession>
<dbReference type="Gene3D" id="1.10.10.10">
    <property type="entry name" value="Winged helix-like DNA-binding domain superfamily/Winged helix DNA-binding domain"/>
    <property type="match status" value="1"/>
</dbReference>
<dbReference type="EMBL" id="KE720815">
    <property type="protein sequence ID" value="ERF75410.1"/>
    <property type="molecule type" value="Genomic_DNA"/>
</dbReference>
<gene>
    <name evidence="7" type="ORF">EPUS_00203</name>
</gene>
<dbReference type="InterPro" id="IPR036388">
    <property type="entry name" value="WH-like_DNA-bd_sf"/>
</dbReference>
<proteinExistence type="predicted"/>
<dbReference type="GeneID" id="19235267"/>
<organism evidence="7 8">
    <name type="scientific">Endocarpon pusillum (strain Z07020 / HMAS-L-300199)</name>
    <name type="common">Lichen-forming fungus</name>
    <dbReference type="NCBI Taxonomy" id="1263415"/>
    <lineage>
        <taxon>Eukaryota</taxon>
        <taxon>Fungi</taxon>
        <taxon>Dikarya</taxon>
        <taxon>Ascomycota</taxon>
        <taxon>Pezizomycotina</taxon>
        <taxon>Eurotiomycetes</taxon>
        <taxon>Chaetothyriomycetidae</taxon>
        <taxon>Verrucariales</taxon>
        <taxon>Verrucariaceae</taxon>
        <taxon>Endocarpon</taxon>
    </lineage>
</organism>
<feature type="compositionally biased region" description="Basic and acidic residues" evidence="4">
    <location>
        <begin position="1"/>
        <end position="10"/>
    </location>
</feature>
<dbReference type="SUPFAM" id="SSF53335">
    <property type="entry name" value="S-adenosyl-L-methionine-dependent methyltransferases"/>
    <property type="match status" value="1"/>
</dbReference>
<evidence type="ECO:0000259" key="5">
    <source>
        <dbReference type="Pfam" id="PF00891"/>
    </source>
</evidence>
<dbReference type="Pfam" id="PF00891">
    <property type="entry name" value="Methyltransf_2"/>
    <property type="match status" value="1"/>
</dbReference>
<dbReference type="PANTHER" id="PTHR43712:SF2">
    <property type="entry name" value="O-METHYLTRANSFERASE CICE"/>
    <property type="match status" value="1"/>
</dbReference>
<dbReference type="OMA" id="LIYWIRR"/>
<dbReference type="InterPro" id="IPR036390">
    <property type="entry name" value="WH_DNA-bd_sf"/>
</dbReference>
<dbReference type="GO" id="GO:0046983">
    <property type="term" value="F:protein dimerization activity"/>
    <property type="evidence" value="ECO:0007669"/>
    <property type="project" value="InterPro"/>
</dbReference>
<keyword evidence="2" id="KW-0808">Transferase</keyword>
<dbReference type="OrthoDB" id="1535081at2759"/>
<dbReference type="InterPro" id="IPR016461">
    <property type="entry name" value="COMT-like"/>
</dbReference>
<evidence type="ECO:0000256" key="1">
    <source>
        <dbReference type="ARBA" id="ARBA00022603"/>
    </source>
</evidence>
<dbReference type="SUPFAM" id="SSF46785">
    <property type="entry name" value="Winged helix' DNA-binding domain"/>
    <property type="match status" value="1"/>
</dbReference>
<dbReference type="RefSeq" id="XP_007787422.1">
    <property type="nucleotide sequence ID" value="XM_007789232.1"/>
</dbReference>
<keyword evidence="8" id="KW-1185">Reference proteome</keyword>
<dbReference type="Gene3D" id="3.40.50.150">
    <property type="entry name" value="Vaccinia Virus protein VP39"/>
    <property type="match status" value="1"/>
</dbReference>
<reference evidence="8" key="1">
    <citation type="journal article" date="2014" name="BMC Genomics">
        <title>Genome characteristics reveal the impact of lichenization on lichen-forming fungus Endocarpon pusillum Hedwig (Verrucariales, Ascomycota).</title>
        <authorList>
            <person name="Wang Y.-Y."/>
            <person name="Liu B."/>
            <person name="Zhang X.-Y."/>
            <person name="Zhou Q.-M."/>
            <person name="Zhang T."/>
            <person name="Li H."/>
            <person name="Yu Y.-F."/>
            <person name="Zhang X.-L."/>
            <person name="Hao X.-Y."/>
            <person name="Wang M."/>
            <person name="Wang L."/>
            <person name="Wei J.-C."/>
        </authorList>
    </citation>
    <scope>NUCLEOTIDE SEQUENCE [LARGE SCALE GENOMIC DNA]</scope>
    <source>
        <strain evidence="8">Z07020 / HMAS-L-300199</strain>
    </source>
</reference>
<keyword evidence="3" id="KW-0949">S-adenosyl-L-methionine</keyword>
<dbReference type="GO" id="GO:0032259">
    <property type="term" value="P:methylation"/>
    <property type="evidence" value="ECO:0007669"/>
    <property type="project" value="UniProtKB-KW"/>
</dbReference>
<dbReference type="PANTHER" id="PTHR43712">
    <property type="entry name" value="PUTATIVE (AFU_ORTHOLOGUE AFUA_4G14580)-RELATED"/>
    <property type="match status" value="1"/>
</dbReference>
<dbReference type="Proteomes" id="UP000019373">
    <property type="component" value="Unassembled WGS sequence"/>
</dbReference>
<evidence type="ECO:0000256" key="2">
    <source>
        <dbReference type="ARBA" id="ARBA00022679"/>
    </source>
</evidence>
<dbReference type="PROSITE" id="PS51683">
    <property type="entry name" value="SAM_OMT_II"/>
    <property type="match status" value="1"/>
</dbReference>
<name>U1HX70_ENDPU</name>
<evidence type="ECO:0000256" key="4">
    <source>
        <dbReference type="SAM" id="MobiDB-lite"/>
    </source>
</evidence>
<dbReference type="GO" id="GO:0008171">
    <property type="term" value="F:O-methyltransferase activity"/>
    <property type="evidence" value="ECO:0007669"/>
    <property type="project" value="InterPro"/>
</dbReference>
<dbReference type="InterPro" id="IPR001077">
    <property type="entry name" value="COMT_C"/>
</dbReference>
<keyword evidence="1" id="KW-0489">Methyltransferase</keyword>
<dbReference type="InterPro" id="IPR012967">
    <property type="entry name" value="COMT_dimerisation"/>
</dbReference>
<evidence type="ECO:0000256" key="3">
    <source>
        <dbReference type="ARBA" id="ARBA00022691"/>
    </source>
</evidence>
<feature type="domain" description="O-methyltransferase C-terminal" evidence="5">
    <location>
        <begin position="269"/>
        <end position="414"/>
    </location>
</feature>
<feature type="domain" description="O-methyltransferase dimerisation" evidence="6">
    <location>
        <begin position="101"/>
        <end position="167"/>
    </location>
</feature>
<sequence>MNGSAAKDHFAMNGTVTEDHSGMNGTIMGNNHTMNGEDDLADSLEQWATNLAEAAKAYRGASGQQSLLLRSKMSNNAKQIIDAIKDPGETPFEYSMAEMGALRMMMELKIFDKIPQQGSISYGDLAASIGAEESLLTRILWMLVSTGLLKQIGENQVAHTRLSKTYVDGNPQGAFFQIMFDEGMITYTKWPNYFEKFGLKEPREANYVPTTFAWGCEEKNFWEMMNDNPKRLKAFNLSMATLDEVLPVTGMYDYSWIADHAKNGDSSRTLIVDVGSGKGQALKRIMASCAEIPASRLVMQDRPIVIEEAENTKDEMLLDVKKMPHDFFKEQPVKGALVYFIRRIIHDWHDDNCRIILSHLARAMDSDSRVLICEQIMSNPPSPLNAQTDLCMLGLGAKERTEKMFKELVPSSGLRLIKIWKAEGTNVGVIECAKGEQTNGH</sequence>
<dbReference type="AlphaFoldDB" id="U1HX70"/>
<dbReference type="HOGENOM" id="CLU_005533_5_2_1"/>
<evidence type="ECO:0000313" key="8">
    <source>
        <dbReference type="Proteomes" id="UP000019373"/>
    </source>
</evidence>
<evidence type="ECO:0000313" key="7">
    <source>
        <dbReference type="EMBL" id="ERF75410.1"/>
    </source>
</evidence>
<dbReference type="eggNOG" id="KOG3178">
    <property type="taxonomic scope" value="Eukaryota"/>
</dbReference>
<dbReference type="Pfam" id="PF08100">
    <property type="entry name" value="Dimerisation"/>
    <property type="match status" value="1"/>
</dbReference>
<protein>
    <submittedName>
        <fullName evidence="7">Uncharacterized protein</fullName>
    </submittedName>
</protein>